<evidence type="ECO:0000313" key="2">
    <source>
        <dbReference type="EMBL" id="TMI96600.1"/>
    </source>
</evidence>
<feature type="domain" description="PDZ" evidence="1">
    <location>
        <begin position="10"/>
        <end position="70"/>
    </location>
</feature>
<dbReference type="InterPro" id="IPR036034">
    <property type="entry name" value="PDZ_sf"/>
</dbReference>
<reference evidence="2 3" key="1">
    <citation type="journal article" date="2019" name="Nat. Microbiol.">
        <title>Mediterranean grassland soil C-N compound turnover is dependent on rainfall and depth, and is mediated by genomically divergent microorganisms.</title>
        <authorList>
            <person name="Diamond S."/>
            <person name="Andeer P.F."/>
            <person name="Li Z."/>
            <person name="Crits-Christoph A."/>
            <person name="Burstein D."/>
            <person name="Anantharaman K."/>
            <person name="Lane K.R."/>
            <person name="Thomas B.C."/>
            <person name="Pan C."/>
            <person name="Northen T.R."/>
            <person name="Banfield J.F."/>
        </authorList>
    </citation>
    <scope>NUCLEOTIDE SEQUENCE [LARGE SCALE GENOMIC DNA]</scope>
    <source>
        <strain evidence="2">NP_4</strain>
    </source>
</reference>
<organism evidence="2 3">
    <name type="scientific">Candidatus Segetimicrobium genomatis</name>
    <dbReference type="NCBI Taxonomy" id="2569760"/>
    <lineage>
        <taxon>Bacteria</taxon>
        <taxon>Bacillati</taxon>
        <taxon>Candidatus Sysuimicrobiota</taxon>
        <taxon>Candidatus Sysuimicrobiia</taxon>
        <taxon>Candidatus Sysuimicrobiales</taxon>
        <taxon>Candidatus Segetimicrobiaceae</taxon>
        <taxon>Candidatus Segetimicrobium</taxon>
    </lineage>
</organism>
<gene>
    <name evidence="2" type="ORF">E6H01_13735</name>
</gene>
<feature type="non-terminal residue" evidence="2">
    <location>
        <position position="1"/>
    </location>
</feature>
<proteinExistence type="predicted"/>
<protein>
    <submittedName>
        <fullName evidence="2">PDZ domain-containing protein</fullName>
    </submittedName>
</protein>
<dbReference type="Proteomes" id="UP000319353">
    <property type="component" value="Unassembled WGS sequence"/>
</dbReference>
<name>A0A537KLE2_9BACT</name>
<evidence type="ECO:0000313" key="3">
    <source>
        <dbReference type="Proteomes" id="UP000319353"/>
    </source>
</evidence>
<dbReference type="SUPFAM" id="SSF50156">
    <property type="entry name" value="PDZ domain-like"/>
    <property type="match status" value="1"/>
</dbReference>
<evidence type="ECO:0000259" key="1">
    <source>
        <dbReference type="Pfam" id="PF13180"/>
    </source>
</evidence>
<dbReference type="EMBL" id="VBAL01000247">
    <property type="protein sequence ID" value="TMI96600.1"/>
    <property type="molecule type" value="Genomic_DNA"/>
</dbReference>
<comment type="caution">
    <text evidence="2">The sequence shown here is derived from an EMBL/GenBank/DDBJ whole genome shotgun (WGS) entry which is preliminary data.</text>
</comment>
<accession>A0A537KLE2</accession>
<dbReference type="InterPro" id="IPR001478">
    <property type="entry name" value="PDZ"/>
</dbReference>
<dbReference type="AlphaFoldDB" id="A0A537KLE2"/>
<sequence>EPQLKPVARNGGGLVVTDISPDGPAYGRLVPQGANGGPDVILKLNGQPVRTRAEFRAALRDAKSGDIVTLIAYNVSRQQEEVIRLRMP</sequence>
<dbReference type="Gene3D" id="2.30.42.10">
    <property type="match status" value="1"/>
</dbReference>
<dbReference type="Pfam" id="PF13180">
    <property type="entry name" value="PDZ_2"/>
    <property type="match status" value="1"/>
</dbReference>